<reference evidence="2 3" key="1">
    <citation type="journal article" date="2015" name="Genome Announc.">
        <title>Draft Genome Sequence of Filamentous Marine Cyanobacterium Lyngbya confervoides Strain BDU141951.</title>
        <authorList>
            <person name="Chandrababunaidu M.M."/>
            <person name="Sen D."/>
            <person name="Tripathy S."/>
        </authorList>
    </citation>
    <scope>NUCLEOTIDE SEQUENCE [LARGE SCALE GENOMIC DNA]</scope>
    <source>
        <strain evidence="2 3">BDU141951</strain>
    </source>
</reference>
<keyword evidence="1" id="KW-0812">Transmembrane</keyword>
<comment type="caution">
    <text evidence="2">The sequence shown here is derived from an EMBL/GenBank/DDBJ whole genome shotgun (WGS) entry which is preliminary data.</text>
</comment>
<dbReference type="Proteomes" id="UP000031561">
    <property type="component" value="Unassembled WGS sequence"/>
</dbReference>
<dbReference type="AlphaFoldDB" id="A0ABD4T5V7"/>
<keyword evidence="3" id="KW-1185">Reference proteome</keyword>
<name>A0ABD4T5V7_9CYAN</name>
<dbReference type="EMBL" id="JTHE03000084">
    <property type="protein sequence ID" value="MCM1984031.1"/>
    <property type="molecule type" value="Genomic_DNA"/>
</dbReference>
<gene>
    <name evidence="2" type="ORF">QQ91_0014500</name>
</gene>
<keyword evidence="1" id="KW-1133">Transmembrane helix</keyword>
<evidence type="ECO:0008006" key="4">
    <source>
        <dbReference type="Google" id="ProtNLM"/>
    </source>
</evidence>
<evidence type="ECO:0000313" key="3">
    <source>
        <dbReference type="Proteomes" id="UP000031561"/>
    </source>
</evidence>
<evidence type="ECO:0000313" key="2">
    <source>
        <dbReference type="EMBL" id="MCM1984031.1"/>
    </source>
</evidence>
<protein>
    <recommendedName>
        <fullName evidence="4">BON domain-containing protein</fullName>
    </recommendedName>
</protein>
<dbReference type="RefSeq" id="WP_166282927.1">
    <property type="nucleotide sequence ID" value="NZ_JTHE03000084.1"/>
</dbReference>
<accession>A0ABD4T5V7</accession>
<keyword evidence="1" id="KW-0472">Membrane</keyword>
<proteinExistence type="predicted"/>
<evidence type="ECO:0000256" key="1">
    <source>
        <dbReference type="SAM" id="Phobius"/>
    </source>
</evidence>
<feature type="transmembrane region" description="Helical" evidence="1">
    <location>
        <begin position="125"/>
        <end position="143"/>
    </location>
</feature>
<sequence>MPTNTNKSIRFFKIQRLKRKKHVHFDGNSLFIGQRQFIAGPAFTKRWKRAAIEVCASFIEAGTPSFIVESEDYFTVWKCSIAQAPLPSPTQIPPQSSELSGEQLPQPLPMASTSSQQTGVSFKKVLSVSLPFVILAAIAVLSLRPRDACRIALDGSYDPHGLSQWVSQALQQQQGNYLSQRNAIMVSQYGCTIVVKGYVPTVNAQNEILAIAKSTQVRNDRPNHWFLKLFQSERTEPLQPVAEVINQLEIGEETP</sequence>
<organism evidence="2 3">
    <name type="scientific">Lyngbya confervoides BDU141951</name>
    <dbReference type="NCBI Taxonomy" id="1574623"/>
    <lineage>
        <taxon>Bacteria</taxon>
        <taxon>Bacillati</taxon>
        <taxon>Cyanobacteriota</taxon>
        <taxon>Cyanophyceae</taxon>
        <taxon>Oscillatoriophycideae</taxon>
        <taxon>Oscillatoriales</taxon>
        <taxon>Microcoleaceae</taxon>
        <taxon>Lyngbya</taxon>
    </lineage>
</organism>